<protein>
    <submittedName>
        <fullName evidence="3">Myb/SANT-like domain containing protein</fullName>
    </submittedName>
</protein>
<dbReference type="PANTHER" id="PTHR46250">
    <property type="entry name" value="MYB/SANT-LIKE DNA-BINDING DOMAIN PROTEIN-RELATED"/>
    <property type="match status" value="1"/>
</dbReference>
<evidence type="ECO:0000259" key="2">
    <source>
        <dbReference type="Pfam" id="PF12776"/>
    </source>
</evidence>
<evidence type="ECO:0000313" key="4">
    <source>
        <dbReference type="Proteomes" id="UP001163823"/>
    </source>
</evidence>
<organism evidence="3 4">
    <name type="scientific">Quillaja saponaria</name>
    <name type="common">Soap bark tree</name>
    <dbReference type="NCBI Taxonomy" id="32244"/>
    <lineage>
        <taxon>Eukaryota</taxon>
        <taxon>Viridiplantae</taxon>
        <taxon>Streptophyta</taxon>
        <taxon>Embryophyta</taxon>
        <taxon>Tracheophyta</taxon>
        <taxon>Spermatophyta</taxon>
        <taxon>Magnoliopsida</taxon>
        <taxon>eudicotyledons</taxon>
        <taxon>Gunneridae</taxon>
        <taxon>Pentapetalae</taxon>
        <taxon>rosids</taxon>
        <taxon>fabids</taxon>
        <taxon>Fabales</taxon>
        <taxon>Quillajaceae</taxon>
        <taxon>Quillaja</taxon>
    </lineage>
</organism>
<feature type="compositionally biased region" description="Acidic residues" evidence="1">
    <location>
        <begin position="163"/>
        <end position="173"/>
    </location>
</feature>
<dbReference type="KEGG" id="qsa:O6P43_014600"/>
<keyword evidence="4" id="KW-1185">Reference proteome</keyword>
<dbReference type="EMBL" id="JARAOO010000006">
    <property type="protein sequence ID" value="KAJ7964862.1"/>
    <property type="molecule type" value="Genomic_DNA"/>
</dbReference>
<comment type="caution">
    <text evidence="3">The sequence shown here is derived from an EMBL/GenBank/DDBJ whole genome shotgun (WGS) entry which is preliminary data.</text>
</comment>
<dbReference type="PANTHER" id="PTHR46250:SF15">
    <property type="entry name" value="OS01G0523800 PROTEIN"/>
    <property type="match status" value="1"/>
</dbReference>
<feature type="domain" description="Myb/SANT-like" evidence="2">
    <location>
        <begin position="19"/>
        <end position="117"/>
    </location>
</feature>
<gene>
    <name evidence="3" type="ORF">O6P43_014600</name>
</gene>
<name>A0AAD7LVL0_QUISA</name>
<evidence type="ECO:0000313" key="3">
    <source>
        <dbReference type="EMBL" id="KAJ7964862.1"/>
    </source>
</evidence>
<dbReference type="EMBL" id="JARAOO010000006">
    <property type="protein sequence ID" value="KAJ7964861.1"/>
    <property type="molecule type" value="Genomic_DNA"/>
</dbReference>
<sequence length="601" mass="68483">MDTGCSTQQKDYAERECRSWSMAEESVLVGCLEEAAAKGLRCKDGTPKPGTLRQIEATLQSMFPESEIRSKPHIELAVQRLKTHCNLLCEMIDMSGFQWNDVKKCIEVHSDDIWDDYVQREPRATELRNMPFPLFERLKNVFEKNHVNMKVVGKASADVVEELDTEEDRDMDDVGTQQKGKAKRERRSWSKAEENALVGCLEEAVSRGLRCSNGTFKSGTLIQIEATLQSKFPEAGIRKCIEVDNDNLWDAYVQREPRAKDLRRMCFPLFERLGIIFGKDRPNRKVGEDPADVVEEVYREEERDMDDFGMQQKGKAKRERRSWSKAEENALVGCLEEAVAKGLRCNSGTLKPGTLLQIEATLQSKFPEAGIRVRPHIESAMKRLKTQYNLVCEMMNMSGFRWNDEKQCIEVDDDDLWDTYVQREPRAKDLRNMAFPLFERLGKVFGKYHANGKGALVPVDVETDRDEEKNMDEIGVDVVAPSTSINQTQCDRNSDCSHGRISKRPKSGDVIARSIIEVGSNISATLGRFSDQFDKIVERVGVAKDFYEDQRKIAEQLMTMDLTVGECVAAAKKIMQNPGYVHLFWGFKGEYRLAFVRSLTS</sequence>
<feature type="region of interest" description="Disordered" evidence="1">
    <location>
        <begin position="163"/>
        <end position="188"/>
    </location>
</feature>
<feature type="domain" description="Myb/SANT-like" evidence="2">
    <location>
        <begin position="322"/>
        <end position="420"/>
    </location>
</feature>
<accession>A0AAD7LVL0</accession>
<reference evidence="3" key="1">
    <citation type="journal article" date="2023" name="Science">
        <title>Elucidation of the pathway for biosynthesis of saponin adjuvants from the soapbark tree.</title>
        <authorList>
            <person name="Reed J."/>
            <person name="Orme A."/>
            <person name="El-Demerdash A."/>
            <person name="Owen C."/>
            <person name="Martin L.B.B."/>
            <person name="Misra R.C."/>
            <person name="Kikuchi S."/>
            <person name="Rejzek M."/>
            <person name="Martin A.C."/>
            <person name="Harkess A."/>
            <person name="Leebens-Mack J."/>
            <person name="Louveau T."/>
            <person name="Stephenson M.J."/>
            <person name="Osbourn A."/>
        </authorList>
    </citation>
    <scope>NUCLEOTIDE SEQUENCE</scope>
    <source>
        <strain evidence="3">S10</strain>
    </source>
</reference>
<dbReference type="Pfam" id="PF12776">
    <property type="entry name" value="Myb_DNA-bind_3"/>
    <property type="match status" value="2"/>
</dbReference>
<dbReference type="InterPro" id="IPR024752">
    <property type="entry name" value="Myb/SANT-like_dom"/>
</dbReference>
<dbReference type="AlphaFoldDB" id="A0AAD7LVL0"/>
<evidence type="ECO:0000256" key="1">
    <source>
        <dbReference type="SAM" id="MobiDB-lite"/>
    </source>
</evidence>
<proteinExistence type="predicted"/>
<dbReference type="Proteomes" id="UP001163823">
    <property type="component" value="Chromosome 6"/>
</dbReference>